<evidence type="ECO:0000256" key="17">
    <source>
        <dbReference type="ARBA" id="ARBA00023149"/>
    </source>
</evidence>
<dbReference type="InterPro" id="IPR000595">
    <property type="entry name" value="cNMP-bd_dom"/>
</dbReference>
<evidence type="ECO:0000256" key="1">
    <source>
        <dbReference type="ARBA" id="ARBA00004651"/>
    </source>
</evidence>
<dbReference type="InterPro" id="IPR018490">
    <property type="entry name" value="cNMP-bd_dom_sf"/>
</dbReference>
<evidence type="ECO:0000256" key="6">
    <source>
        <dbReference type="ARBA" id="ARBA00022538"/>
    </source>
</evidence>
<dbReference type="Proteomes" id="UP001221898">
    <property type="component" value="Unassembled WGS sequence"/>
</dbReference>
<keyword evidence="11" id="KW-0851">Voltage-gated channel</keyword>
<keyword evidence="8 24" id="KW-0812">Transmembrane</keyword>
<dbReference type="GO" id="GO:0030425">
    <property type="term" value="C:dendrite"/>
    <property type="evidence" value="ECO:0007669"/>
    <property type="project" value="TreeGrafter"/>
</dbReference>
<evidence type="ECO:0000256" key="13">
    <source>
        <dbReference type="ARBA" id="ARBA00022989"/>
    </source>
</evidence>
<keyword evidence="6" id="KW-0633">Potassium transport</keyword>
<evidence type="ECO:0000256" key="19">
    <source>
        <dbReference type="ARBA" id="ARBA00023286"/>
    </source>
</evidence>
<evidence type="ECO:0000256" key="23">
    <source>
        <dbReference type="SAM" id="MobiDB-lite"/>
    </source>
</evidence>
<dbReference type="FunFam" id="1.10.287.630:FF:000002">
    <property type="entry name" value="Potassium/sodium hyperpolarization-activated cyclic nucleotide-gated channel 4"/>
    <property type="match status" value="1"/>
</dbReference>
<keyword evidence="19" id="KW-1071">Ligand-gated ion channel</keyword>
<evidence type="ECO:0000256" key="16">
    <source>
        <dbReference type="ARBA" id="ARBA00023136"/>
    </source>
</evidence>
<keyword evidence="7" id="KW-0116">cAMP-binding</keyword>
<keyword evidence="4" id="KW-0894">Sodium channel</keyword>
<dbReference type="PANTHER" id="PTHR45689">
    <property type="entry name" value="I[[H]] CHANNEL, ISOFORM E"/>
    <property type="match status" value="1"/>
</dbReference>
<dbReference type="GO" id="GO:0005249">
    <property type="term" value="F:voltage-gated potassium channel activity"/>
    <property type="evidence" value="ECO:0007669"/>
    <property type="project" value="InterPro"/>
</dbReference>
<feature type="transmembrane region" description="Helical" evidence="24">
    <location>
        <begin position="430"/>
        <end position="455"/>
    </location>
</feature>
<dbReference type="Pfam" id="PF00520">
    <property type="entry name" value="Ion_trans"/>
    <property type="match status" value="1"/>
</dbReference>
<keyword evidence="12" id="KW-0630">Potassium</keyword>
<dbReference type="InterPro" id="IPR014710">
    <property type="entry name" value="RmlC-like_jellyroll"/>
</dbReference>
<keyword evidence="5" id="KW-1003">Cell membrane</keyword>
<dbReference type="PROSITE" id="PS00888">
    <property type="entry name" value="CNMP_BINDING_1"/>
    <property type="match status" value="1"/>
</dbReference>
<evidence type="ECO:0000256" key="9">
    <source>
        <dbReference type="ARBA" id="ARBA00022741"/>
    </source>
</evidence>
<dbReference type="FunFam" id="1.10.287.70:FF:000031">
    <property type="entry name" value="Potassium/sodium hyperpolarization-activated cyclic nucleotide-gated channel 1, putative"/>
    <property type="match status" value="1"/>
</dbReference>
<dbReference type="PANTHER" id="PTHR45689:SF7">
    <property type="entry name" value="POTASSIUM_SODIUM HYPERPOLARIZATION-ACTIVATED CYCLIC NUCLEOTIDE-GATED CHANNEL 3"/>
    <property type="match status" value="1"/>
</dbReference>
<dbReference type="SUPFAM" id="SSF81324">
    <property type="entry name" value="Voltage-gated potassium channels"/>
    <property type="match status" value="1"/>
</dbReference>
<dbReference type="GO" id="GO:0003254">
    <property type="term" value="P:regulation of membrane depolarization"/>
    <property type="evidence" value="ECO:0007669"/>
    <property type="project" value="TreeGrafter"/>
</dbReference>
<evidence type="ECO:0000313" key="27">
    <source>
        <dbReference type="Proteomes" id="UP001221898"/>
    </source>
</evidence>
<evidence type="ECO:0000259" key="25">
    <source>
        <dbReference type="PROSITE" id="PS50042"/>
    </source>
</evidence>
<comment type="similarity">
    <text evidence="2">Belongs to the potassium channel HCN family.</text>
</comment>
<evidence type="ECO:0000256" key="2">
    <source>
        <dbReference type="ARBA" id="ARBA00006305"/>
    </source>
</evidence>
<evidence type="ECO:0000256" key="18">
    <source>
        <dbReference type="ARBA" id="ARBA00023201"/>
    </source>
</evidence>
<dbReference type="InterPro" id="IPR018488">
    <property type="entry name" value="cNMP-bd_CS"/>
</dbReference>
<evidence type="ECO:0000313" key="26">
    <source>
        <dbReference type="EMBL" id="KAJ8392796.1"/>
    </source>
</evidence>
<feature type="compositionally biased region" description="Low complexity" evidence="23">
    <location>
        <begin position="836"/>
        <end position="850"/>
    </location>
</feature>
<dbReference type="GO" id="GO:0005272">
    <property type="term" value="F:sodium channel activity"/>
    <property type="evidence" value="ECO:0007669"/>
    <property type="project" value="UniProtKB-KW"/>
</dbReference>
<dbReference type="Gene3D" id="2.60.120.10">
    <property type="entry name" value="Jelly Rolls"/>
    <property type="match status" value="1"/>
</dbReference>
<comment type="catalytic activity">
    <reaction evidence="21">
        <text>K(+)(in) = K(+)(out)</text>
        <dbReference type="Rhea" id="RHEA:29463"/>
        <dbReference type="ChEBI" id="CHEBI:29103"/>
    </reaction>
</comment>
<keyword evidence="14" id="KW-0915">Sodium</keyword>
<feature type="compositionally biased region" description="Gly residues" evidence="23">
    <location>
        <begin position="1"/>
        <end position="15"/>
    </location>
</feature>
<feature type="region of interest" description="Disordered" evidence="23">
    <location>
        <begin position="1035"/>
        <end position="1083"/>
    </location>
</feature>
<dbReference type="CDD" id="cd00038">
    <property type="entry name" value="CAP_ED"/>
    <property type="match status" value="1"/>
</dbReference>
<dbReference type="PROSITE" id="PS50042">
    <property type="entry name" value="CNMP_BINDING_3"/>
    <property type="match status" value="1"/>
</dbReference>
<evidence type="ECO:0000256" key="21">
    <source>
        <dbReference type="ARBA" id="ARBA00034430"/>
    </source>
</evidence>
<evidence type="ECO:0000256" key="3">
    <source>
        <dbReference type="ARBA" id="ARBA00022448"/>
    </source>
</evidence>
<feature type="transmembrane region" description="Helical" evidence="24">
    <location>
        <begin position="199"/>
        <end position="223"/>
    </location>
</feature>
<dbReference type="SUPFAM" id="SSF51206">
    <property type="entry name" value="cAMP-binding domain-like"/>
    <property type="match status" value="1"/>
</dbReference>
<dbReference type="Gene3D" id="1.10.287.70">
    <property type="match status" value="1"/>
</dbReference>
<evidence type="ECO:0000256" key="8">
    <source>
        <dbReference type="ARBA" id="ARBA00022692"/>
    </source>
</evidence>
<accession>A0AAD7S183</accession>
<dbReference type="GO" id="GO:0030552">
    <property type="term" value="F:cAMP binding"/>
    <property type="evidence" value="ECO:0007669"/>
    <property type="project" value="UniProtKB-KW"/>
</dbReference>
<comment type="catalytic activity">
    <reaction evidence="22">
        <text>Na(+)(in) = Na(+)(out)</text>
        <dbReference type="Rhea" id="RHEA:34963"/>
        <dbReference type="ChEBI" id="CHEBI:29101"/>
    </reaction>
</comment>
<evidence type="ECO:0000256" key="5">
    <source>
        <dbReference type="ARBA" id="ARBA00022475"/>
    </source>
</evidence>
<dbReference type="Gene3D" id="1.10.287.630">
    <property type="entry name" value="Helix hairpin bin"/>
    <property type="match status" value="1"/>
</dbReference>
<feature type="transmembrane region" description="Helical" evidence="24">
    <location>
        <begin position="229"/>
        <end position="248"/>
    </location>
</feature>
<keyword evidence="15" id="KW-0406">Ion transport</keyword>
<name>A0AAD7S183_9TELE</name>
<evidence type="ECO:0000256" key="10">
    <source>
        <dbReference type="ARBA" id="ARBA00022826"/>
    </source>
</evidence>
<dbReference type="FunFam" id="2.60.120.10:FF:000007">
    <property type="entry name" value="Putative potassium/sodium hyperpolarization-activated cyclic nucleotide-gated channel 2"/>
    <property type="match status" value="1"/>
</dbReference>
<comment type="subcellular location">
    <subcellularLocation>
        <location evidence="1">Cell membrane</location>
        <topology evidence="1">Multi-pass membrane protein</topology>
    </subcellularLocation>
</comment>
<feature type="compositionally biased region" description="Gly residues" evidence="23">
    <location>
        <begin position="674"/>
        <end position="687"/>
    </location>
</feature>
<evidence type="ECO:0000256" key="12">
    <source>
        <dbReference type="ARBA" id="ARBA00022958"/>
    </source>
</evidence>
<dbReference type="Pfam" id="PF00027">
    <property type="entry name" value="cNMP_binding"/>
    <property type="match status" value="1"/>
</dbReference>
<keyword evidence="10" id="KW-0631">Potassium channel</keyword>
<keyword evidence="17" id="KW-0114">cAMP</keyword>
<organism evidence="26 27">
    <name type="scientific">Aldrovandia affinis</name>
    <dbReference type="NCBI Taxonomy" id="143900"/>
    <lineage>
        <taxon>Eukaryota</taxon>
        <taxon>Metazoa</taxon>
        <taxon>Chordata</taxon>
        <taxon>Craniata</taxon>
        <taxon>Vertebrata</taxon>
        <taxon>Euteleostomi</taxon>
        <taxon>Actinopterygii</taxon>
        <taxon>Neopterygii</taxon>
        <taxon>Teleostei</taxon>
        <taxon>Notacanthiformes</taxon>
        <taxon>Halosauridae</taxon>
        <taxon>Aldrovandia</taxon>
    </lineage>
</organism>
<dbReference type="Pfam" id="PF08412">
    <property type="entry name" value="Ion_trans_N"/>
    <property type="match status" value="1"/>
</dbReference>
<feature type="region of interest" description="Disordered" evidence="23">
    <location>
        <begin position="836"/>
        <end position="877"/>
    </location>
</feature>
<dbReference type="PRINTS" id="PR01463">
    <property type="entry name" value="EAGCHANLFMLY"/>
</dbReference>
<protein>
    <recommendedName>
        <fullName evidence="25">Cyclic nucleotide-binding domain-containing protein</fullName>
    </recommendedName>
</protein>
<keyword evidence="16 24" id="KW-0472">Membrane</keyword>
<keyword evidence="9" id="KW-0547">Nucleotide-binding</keyword>
<evidence type="ECO:0000256" key="14">
    <source>
        <dbReference type="ARBA" id="ARBA00023053"/>
    </source>
</evidence>
<feature type="compositionally biased region" description="Pro residues" evidence="23">
    <location>
        <begin position="75"/>
        <end position="85"/>
    </location>
</feature>
<gene>
    <name evidence="26" type="ORF">AAFF_G00070000</name>
</gene>
<evidence type="ECO:0000256" key="7">
    <source>
        <dbReference type="ARBA" id="ARBA00022566"/>
    </source>
</evidence>
<evidence type="ECO:0000256" key="4">
    <source>
        <dbReference type="ARBA" id="ARBA00022461"/>
    </source>
</evidence>
<dbReference type="InterPro" id="IPR013621">
    <property type="entry name" value="Ion_trans_N"/>
</dbReference>
<feature type="domain" description="Cyclic nucleotide-binding" evidence="25">
    <location>
        <begin position="533"/>
        <end position="639"/>
    </location>
</feature>
<dbReference type="InterPro" id="IPR005821">
    <property type="entry name" value="Ion_trans_dom"/>
</dbReference>
<sequence>MDGVGGGVGSAGGDGRPTRNGDSKRRSKGSLPSPGYRLSQASLEGERADAGRRRLSIMSSTRDGLPFRTAGTPTNPVPLPPPPVPSQRSVGFASSRAALASTSSTGTGVVIMATGPETTTTTACNTNAAGTPDAILDGEDYSYSNQSTFIQRQFGAMLQPGVNKFSLRMFGSHKAVAMEQERLKSAGVWIIHPYSDFRFYWDLLMLLLMMGNLIILPVGITFFENENTLPWIIFNVVSDTLFLVDLVLNFRTGIVKEDSTEILLDPRAIRQRYLKSWFLVDFVSSIPVDYIFLMVDLEARIDSEVYRTARALRIVRFTKILSLLRLLRLSRLIRYIHQWEEIFHMTYDLASAMVRIVNLIGMMLLLCHWDGCLQFLVPMLQEFPSDCWVSKNNMVNDTWGVQYSYALFKAMSHMLCIGYGAQAPEGMTDVWLTMLSMIVGATCYAMFIGHATALIQSLDSSRRQYQEKYKQVEQYMSFHKLPADVRQKIHEYYEHRYQGKMFDEENILGELSEPLKEEIVSFNCRSLVANMPLFANADPNFVTAVLTKLRFEVFQPVDFIIREGTVGRKMYFIQHGRVSVLTRGNKETKLSDGSYFGEICLLTRGRRTASVRADTYCRLYSLSVDSFNEVLEEHPMMRRAFETVAVDRLDRIGKKNSILLRKTSQGGSMAGSSLGRGGGGGGNRGGGAGGGVGLGSCDSILVQQIVKHDSMPAQDGGALGAPGKVGMAGNGGTISPRPRPVIWAPLVHAPLQTAAATTNVAIALMHQQQQQQQQLQQLQQQHALGAAVFLPSTLPISPSPSSCPISPPRPPLLHPRQSVSSLIGVVGGLSPRGVAPTSITSTPSPSSLGPAGMGGAIGGGAPVGKTPPTPASMPAPLQAGRTLHYSLRLHTDNSTSAALLSGGVTTPPLHKFPVAALDARNLGSGQQRAKEALLRHGGGSTQGLPALGRLTQEARLLSASQPTLPHRGWAGVQPCPPFHRKASGGNLLPAPFQAPPGQLARGGSVGVLSSNVHSAQQLLSAAQMPAQASLSLQSQISPQVQAQPPFAPSTANVPSSSPKPVPASSSPAPTPPTSCPAVPQTPYASHTHCHSAPFCLSKRG</sequence>
<keyword evidence="18" id="KW-0739">Sodium transport</keyword>
<feature type="region of interest" description="Disordered" evidence="23">
    <location>
        <begin position="1"/>
        <end position="89"/>
    </location>
</feature>
<reference evidence="26" key="1">
    <citation type="journal article" date="2023" name="Science">
        <title>Genome structures resolve the early diversification of teleost fishes.</title>
        <authorList>
            <person name="Parey E."/>
            <person name="Louis A."/>
            <person name="Montfort J."/>
            <person name="Bouchez O."/>
            <person name="Roques C."/>
            <person name="Iampietro C."/>
            <person name="Lluch J."/>
            <person name="Castinel A."/>
            <person name="Donnadieu C."/>
            <person name="Desvignes T."/>
            <person name="Floi Bucao C."/>
            <person name="Jouanno E."/>
            <person name="Wen M."/>
            <person name="Mejri S."/>
            <person name="Dirks R."/>
            <person name="Jansen H."/>
            <person name="Henkel C."/>
            <person name="Chen W.J."/>
            <person name="Zahm M."/>
            <person name="Cabau C."/>
            <person name="Klopp C."/>
            <person name="Thompson A.W."/>
            <person name="Robinson-Rechavi M."/>
            <person name="Braasch I."/>
            <person name="Lecointre G."/>
            <person name="Bobe J."/>
            <person name="Postlethwait J.H."/>
            <person name="Berthelot C."/>
            <person name="Roest Crollius H."/>
            <person name="Guiguen Y."/>
        </authorList>
    </citation>
    <scope>NUCLEOTIDE SEQUENCE</scope>
    <source>
        <strain evidence="26">NC1722</strain>
    </source>
</reference>
<dbReference type="SMART" id="SM00100">
    <property type="entry name" value="cNMP"/>
    <property type="match status" value="1"/>
</dbReference>
<dbReference type="GO" id="GO:0098855">
    <property type="term" value="C:HCN channel complex"/>
    <property type="evidence" value="ECO:0007669"/>
    <property type="project" value="TreeGrafter"/>
</dbReference>
<evidence type="ECO:0000256" key="20">
    <source>
        <dbReference type="ARBA" id="ARBA00023303"/>
    </source>
</evidence>
<dbReference type="EMBL" id="JAINUG010000142">
    <property type="protein sequence ID" value="KAJ8392796.1"/>
    <property type="molecule type" value="Genomic_DNA"/>
</dbReference>
<feature type="compositionally biased region" description="Low complexity" evidence="23">
    <location>
        <begin position="1053"/>
        <end position="1067"/>
    </location>
</feature>
<feature type="region of interest" description="Disordered" evidence="23">
    <location>
        <begin position="664"/>
        <end position="687"/>
    </location>
</feature>
<dbReference type="AlphaFoldDB" id="A0AAD7S183"/>
<feature type="region of interest" description="Disordered" evidence="23">
    <location>
        <begin position="975"/>
        <end position="995"/>
    </location>
</feature>
<feature type="compositionally biased region" description="Gly residues" evidence="23">
    <location>
        <begin position="851"/>
        <end position="862"/>
    </location>
</feature>
<keyword evidence="3" id="KW-0813">Transport</keyword>
<proteinExistence type="inferred from homology"/>
<dbReference type="InterPro" id="IPR051413">
    <property type="entry name" value="K/Na_HCN_channel"/>
</dbReference>
<keyword evidence="27" id="KW-1185">Reference proteome</keyword>
<keyword evidence="13 24" id="KW-1133">Transmembrane helix</keyword>
<evidence type="ECO:0000256" key="11">
    <source>
        <dbReference type="ARBA" id="ARBA00022882"/>
    </source>
</evidence>
<evidence type="ECO:0000256" key="15">
    <source>
        <dbReference type="ARBA" id="ARBA00023065"/>
    </source>
</evidence>
<dbReference type="InterPro" id="IPR003938">
    <property type="entry name" value="K_chnl_volt-dep_EAG/ELK/ERG"/>
</dbReference>
<evidence type="ECO:0000256" key="22">
    <source>
        <dbReference type="ARBA" id="ARBA00036239"/>
    </source>
</evidence>
<dbReference type="GO" id="GO:0030424">
    <property type="term" value="C:axon"/>
    <property type="evidence" value="ECO:0007669"/>
    <property type="project" value="TreeGrafter"/>
</dbReference>
<keyword evidence="20" id="KW-0407">Ion channel</keyword>
<comment type="caution">
    <text evidence="26">The sequence shown here is derived from an EMBL/GenBank/DDBJ whole genome shotgun (WGS) entry which is preliminary data.</text>
</comment>
<evidence type="ECO:0000256" key="24">
    <source>
        <dbReference type="SAM" id="Phobius"/>
    </source>
</evidence>